<evidence type="ECO:0000313" key="1">
    <source>
        <dbReference type="EMBL" id="GII31313.1"/>
    </source>
</evidence>
<dbReference type="Proteomes" id="UP000650628">
    <property type="component" value="Unassembled WGS sequence"/>
</dbReference>
<gene>
    <name evidence="1" type="ORF">Pmi06nite_47550</name>
</gene>
<reference evidence="1 2" key="1">
    <citation type="submission" date="2021-01" db="EMBL/GenBank/DDBJ databases">
        <title>Whole genome shotgun sequence of Planotetraspora mira NBRC 15435.</title>
        <authorList>
            <person name="Komaki H."/>
            <person name="Tamura T."/>
        </authorList>
    </citation>
    <scope>NUCLEOTIDE SEQUENCE [LARGE SCALE GENOMIC DNA]</scope>
    <source>
        <strain evidence="1 2">NBRC 15435</strain>
    </source>
</reference>
<name>A0A8J3TQJ9_9ACTN</name>
<comment type="caution">
    <text evidence="1">The sequence shown here is derived from an EMBL/GenBank/DDBJ whole genome shotgun (WGS) entry which is preliminary data.</text>
</comment>
<dbReference type="AlphaFoldDB" id="A0A8J3TQJ9"/>
<dbReference type="RefSeq" id="WP_203955228.1">
    <property type="nucleotide sequence ID" value="NZ_BOOO01000024.1"/>
</dbReference>
<evidence type="ECO:0000313" key="2">
    <source>
        <dbReference type="Proteomes" id="UP000650628"/>
    </source>
</evidence>
<proteinExistence type="predicted"/>
<protein>
    <submittedName>
        <fullName evidence="1">Uncharacterized protein</fullName>
    </submittedName>
</protein>
<organism evidence="1 2">
    <name type="scientific">Planotetraspora mira</name>
    <dbReference type="NCBI Taxonomy" id="58121"/>
    <lineage>
        <taxon>Bacteria</taxon>
        <taxon>Bacillati</taxon>
        <taxon>Actinomycetota</taxon>
        <taxon>Actinomycetes</taxon>
        <taxon>Streptosporangiales</taxon>
        <taxon>Streptosporangiaceae</taxon>
        <taxon>Planotetraspora</taxon>
    </lineage>
</organism>
<sequence length="83" mass="9246">MADSEPTCELHLRMAGQPHDVTLRLHGDEPTEDDIAAWMKEGSVIRLRVSETGTRAQHTMLVNFAGVAFAWLVPYKEGRGIDL</sequence>
<accession>A0A8J3TQJ9</accession>
<keyword evidence="2" id="KW-1185">Reference proteome</keyword>
<dbReference type="EMBL" id="BOOO01000024">
    <property type="protein sequence ID" value="GII31313.1"/>
    <property type="molecule type" value="Genomic_DNA"/>
</dbReference>